<gene>
    <name evidence="2" type="ORF">Cabys_36</name>
</gene>
<dbReference type="Proteomes" id="UP000183868">
    <property type="component" value="Chromosome"/>
</dbReference>
<organism evidence="2 3">
    <name type="scientific">Caldithrix abyssi DSM 13497</name>
    <dbReference type="NCBI Taxonomy" id="880073"/>
    <lineage>
        <taxon>Bacteria</taxon>
        <taxon>Pseudomonadati</taxon>
        <taxon>Calditrichota</taxon>
        <taxon>Calditrichia</taxon>
        <taxon>Calditrichales</taxon>
        <taxon>Calditrichaceae</taxon>
        <taxon>Caldithrix</taxon>
    </lineage>
</organism>
<evidence type="ECO:0000313" key="3">
    <source>
        <dbReference type="Proteomes" id="UP000183868"/>
    </source>
</evidence>
<reference evidence="2 3" key="1">
    <citation type="submission" date="2016-11" db="EMBL/GenBank/DDBJ databases">
        <title>Genomic analysis of Caldithrix abyssi and proposal of a novel bacterial phylum Caldithrichaeota.</title>
        <authorList>
            <person name="Kublanov I."/>
            <person name="Sigalova O."/>
            <person name="Gavrilov S."/>
            <person name="Lebedinsky A."/>
            <person name="Ivanova N."/>
            <person name="Daum C."/>
            <person name="Reddy T."/>
            <person name="Klenk H.P."/>
            <person name="Goker M."/>
            <person name="Reva O."/>
            <person name="Miroshnichenko M."/>
            <person name="Kyprides N."/>
            <person name="Woyke T."/>
            <person name="Gelfand M."/>
        </authorList>
    </citation>
    <scope>NUCLEOTIDE SEQUENCE [LARGE SCALE GENOMIC DNA]</scope>
    <source>
        <strain evidence="2 3">LF13</strain>
    </source>
</reference>
<sequence>MSLMPYKGIPAPSFNSAGEKVGEGRKPTTVSEISTKRKRNSTDD</sequence>
<protein>
    <submittedName>
        <fullName evidence="2">Uncharacterized protein</fullName>
    </submittedName>
</protein>
<evidence type="ECO:0000313" key="2">
    <source>
        <dbReference type="EMBL" id="APF16787.1"/>
    </source>
</evidence>
<dbReference type="EMBL" id="CP018099">
    <property type="protein sequence ID" value="APF16787.1"/>
    <property type="molecule type" value="Genomic_DNA"/>
</dbReference>
<dbReference type="AlphaFoldDB" id="A0A1J1C266"/>
<proteinExistence type="predicted"/>
<evidence type="ECO:0000256" key="1">
    <source>
        <dbReference type="SAM" id="MobiDB-lite"/>
    </source>
</evidence>
<name>A0A1J1C266_CALAY</name>
<feature type="region of interest" description="Disordered" evidence="1">
    <location>
        <begin position="1"/>
        <end position="44"/>
    </location>
</feature>
<accession>A0A1J1C266</accession>
<dbReference type="KEGG" id="caby:Cabys_36"/>